<reference evidence="3" key="1">
    <citation type="journal article" date="2019" name="Int. J. Syst. Evol. Microbiol.">
        <title>The Global Catalogue of Microorganisms (GCM) 10K type strain sequencing project: providing services to taxonomists for standard genome sequencing and annotation.</title>
        <authorList>
            <consortium name="The Broad Institute Genomics Platform"/>
            <consortium name="The Broad Institute Genome Sequencing Center for Infectious Disease"/>
            <person name="Wu L."/>
            <person name="Ma J."/>
        </authorList>
    </citation>
    <scope>NUCLEOTIDE SEQUENCE [LARGE SCALE GENOMIC DNA]</scope>
    <source>
        <strain evidence="3">CGMCC 1.12237</strain>
    </source>
</reference>
<dbReference type="Pfam" id="PF13614">
    <property type="entry name" value="AAA_31"/>
    <property type="match status" value="1"/>
</dbReference>
<evidence type="ECO:0000313" key="2">
    <source>
        <dbReference type="EMBL" id="MFC5464261.1"/>
    </source>
</evidence>
<dbReference type="RefSeq" id="WP_382348944.1">
    <property type="nucleotide sequence ID" value="NZ_JBHSMC010000003.1"/>
</dbReference>
<dbReference type="EMBL" id="JBHSMC010000003">
    <property type="protein sequence ID" value="MFC5464261.1"/>
    <property type="molecule type" value="Genomic_DNA"/>
</dbReference>
<accession>A0ABW0LG12</accession>
<dbReference type="Proteomes" id="UP001596147">
    <property type="component" value="Unassembled WGS sequence"/>
</dbReference>
<feature type="domain" description="AAA" evidence="1">
    <location>
        <begin position="136"/>
        <end position="298"/>
    </location>
</feature>
<dbReference type="SUPFAM" id="SSF52540">
    <property type="entry name" value="P-loop containing nucleoside triphosphate hydrolases"/>
    <property type="match status" value="1"/>
</dbReference>
<dbReference type="InterPro" id="IPR025669">
    <property type="entry name" value="AAA_dom"/>
</dbReference>
<evidence type="ECO:0000313" key="3">
    <source>
        <dbReference type="Proteomes" id="UP001596147"/>
    </source>
</evidence>
<dbReference type="PANTHER" id="PTHR43384:SF13">
    <property type="entry name" value="SLR0110 PROTEIN"/>
    <property type="match status" value="1"/>
</dbReference>
<keyword evidence="3" id="KW-1185">Reference proteome</keyword>
<comment type="caution">
    <text evidence="2">The sequence shown here is derived from an EMBL/GenBank/DDBJ whole genome shotgun (WGS) entry which is preliminary data.</text>
</comment>
<proteinExistence type="predicted"/>
<name>A0ABW0LG12_9BACI</name>
<gene>
    <name evidence="2" type="ORF">ACFPM4_05745</name>
</gene>
<sequence>MKSINAMVITEDKSLLMEIRRILDNHHIEMNDSDIWEGPYSGEEHYLYTIVDETILETNDNIQVPYNTILIGLVRDRSFENARKWMKVGAKELIIVPDEVESLDDILRKPLPAFSRDQSGIDSDFLSFEGAGAVRAFYSAKGGTGKTLIAAMVAQNLQLQCDKRVILIDFNVQFGGVEVVFGLEPERSYMDLMPVIHELSINHIHNVAVKEENTGIHILLSPANPEYIDMSADELITRVIRTCRNHYDEVILDLPSTFNAITFNALSESTHIYYVLNPDSLSVRGLKHSLTHFRRYQIGNKNNVYVIVNRKNNKSELSEKNISQLIDLPIVGTVRADFYGVQPFVNMGKPFYHKKSDSGASKTTHDVRMMVRKSIVKGG</sequence>
<dbReference type="Gene3D" id="3.40.50.300">
    <property type="entry name" value="P-loop containing nucleotide triphosphate hydrolases"/>
    <property type="match status" value="1"/>
</dbReference>
<dbReference type="InterPro" id="IPR050625">
    <property type="entry name" value="ParA/MinD_ATPase"/>
</dbReference>
<organism evidence="2 3">
    <name type="scientific">Lederbergia graminis</name>
    <dbReference type="NCBI Taxonomy" id="735518"/>
    <lineage>
        <taxon>Bacteria</taxon>
        <taxon>Bacillati</taxon>
        <taxon>Bacillota</taxon>
        <taxon>Bacilli</taxon>
        <taxon>Bacillales</taxon>
        <taxon>Bacillaceae</taxon>
        <taxon>Lederbergia</taxon>
    </lineage>
</organism>
<dbReference type="PANTHER" id="PTHR43384">
    <property type="entry name" value="SEPTUM SITE-DETERMINING PROTEIN MIND HOMOLOG, CHLOROPLASTIC-RELATED"/>
    <property type="match status" value="1"/>
</dbReference>
<protein>
    <submittedName>
        <fullName evidence="2">CpaE family protein</fullName>
    </submittedName>
</protein>
<evidence type="ECO:0000259" key="1">
    <source>
        <dbReference type="Pfam" id="PF13614"/>
    </source>
</evidence>
<dbReference type="InterPro" id="IPR027417">
    <property type="entry name" value="P-loop_NTPase"/>
</dbReference>